<keyword evidence="7" id="KW-0418">Kinase</keyword>
<keyword evidence="10 17" id="KW-0472">Membrane</keyword>
<dbReference type="PANTHER" id="PTHR46008:SF62">
    <property type="entry name" value="PROTEIN KINASE DOMAIN-CONTAINING PROTEIN"/>
    <property type="match status" value="1"/>
</dbReference>
<feature type="compositionally biased region" description="Low complexity" evidence="16">
    <location>
        <begin position="689"/>
        <end position="705"/>
    </location>
</feature>
<feature type="chain" id="PRO_5027598230" evidence="18">
    <location>
        <begin position="28"/>
        <end position="705"/>
    </location>
</feature>
<evidence type="ECO:0000256" key="7">
    <source>
        <dbReference type="ARBA" id="ARBA00022777"/>
    </source>
</evidence>
<evidence type="ECO:0000313" key="21">
    <source>
        <dbReference type="RefSeq" id="XP_031406144.1"/>
    </source>
</evidence>
<organism evidence="20 21">
    <name type="scientific">Punica granatum</name>
    <name type="common">Pomegranate</name>
    <dbReference type="NCBI Taxonomy" id="22663"/>
    <lineage>
        <taxon>Eukaryota</taxon>
        <taxon>Viridiplantae</taxon>
        <taxon>Streptophyta</taxon>
        <taxon>Embryophyta</taxon>
        <taxon>Tracheophyta</taxon>
        <taxon>Spermatophyta</taxon>
        <taxon>Magnoliopsida</taxon>
        <taxon>eudicotyledons</taxon>
        <taxon>Gunneridae</taxon>
        <taxon>Pentapetalae</taxon>
        <taxon>rosids</taxon>
        <taxon>malvids</taxon>
        <taxon>Myrtales</taxon>
        <taxon>Lythraceae</taxon>
        <taxon>Punica</taxon>
    </lineage>
</organism>
<dbReference type="FunFam" id="3.30.200.20:FF:000481">
    <property type="entry name" value="Wall-associated receptor kinase-like 14"/>
    <property type="match status" value="1"/>
</dbReference>
<feature type="signal peptide" evidence="18">
    <location>
        <begin position="1"/>
        <end position="27"/>
    </location>
</feature>
<dbReference type="Gene3D" id="3.30.200.20">
    <property type="entry name" value="Phosphorylase Kinase, domain 1"/>
    <property type="match status" value="1"/>
</dbReference>
<feature type="compositionally biased region" description="Low complexity" evidence="16">
    <location>
        <begin position="627"/>
        <end position="644"/>
    </location>
</feature>
<feature type="transmembrane region" description="Helical" evidence="17">
    <location>
        <begin position="272"/>
        <end position="296"/>
    </location>
</feature>
<dbReference type="InterPro" id="IPR008271">
    <property type="entry name" value="Ser/Thr_kinase_AS"/>
</dbReference>
<dbReference type="InterPro" id="IPR011009">
    <property type="entry name" value="Kinase-like_dom_sf"/>
</dbReference>
<feature type="compositionally biased region" description="Polar residues" evidence="16">
    <location>
        <begin position="665"/>
        <end position="681"/>
    </location>
</feature>
<evidence type="ECO:0000256" key="14">
    <source>
        <dbReference type="ARBA" id="ARBA00056804"/>
    </source>
</evidence>
<evidence type="ECO:0000313" key="20">
    <source>
        <dbReference type="Proteomes" id="UP000515151"/>
    </source>
</evidence>
<dbReference type="Proteomes" id="UP000515151">
    <property type="component" value="Chromosome 7"/>
</dbReference>
<evidence type="ECO:0000256" key="11">
    <source>
        <dbReference type="ARBA" id="ARBA00023180"/>
    </source>
</evidence>
<evidence type="ECO:0000256" key="4">
    <source>
        <dbReference type="ARBA" id="ARBA00022692"/>
    </source>
</evidence>
<evidence type="ECO:0000256" key="10">
    <source>
        <dbReference type="ARBA" id="ARBA00023136"/>
    </source>
</evidence>
<dbReference type="AlphaFoldDB" id="A0A6P8EI68"/>
<dbReference type="OrthoDB" id="4062651at2759"/>
<evidence type="ECO:0000256" key="1">
    <source>
        <dbReference type="ARBA" id="ARBA00004167"/>
    </source>
</evidence>
<comment type="subcellular location">
    <subcellularLocation>
        <location evidence="1">Membrane</location>
        <topology evidence="1">Single-pass membrane protein</topology>
    </subcellularLocation>
</comment>
<comment type="catalytic activity">
    <reaction evidence="12">
        <text>L-seryl-[protein] + ATP = O-phospho-L-seryl-[protein] + ADP + H(+)</text>
        <dbReference type="Rhea" id="RHEA:17989"/>
        <dbReference type="Rhea" id="RHEA-COMP:9863"/>
        <dbReference type="Rhea" id="RHEA-COMP:11604"/>
        <dbReference type="ChEBI" id="CHEBI:15378"/>
        <dbReference type="ChEBI" id="CHEBI:29999"/>
        <dbReference type="ChEBI" id="CHEBI:30616"/>
        <dbReference type="ChEBI" id="CHEBI:83421"/>
        <dbReference type="ChEBI" id="CHEBI:456216"/>
    </reaction>
</comment>
<keyword evidence="3" id="KW-0808">Transferase</keyword>
<protein>
    <submittedName>
        <fullName evidence="21">Wall-associated receptor kinase-like 14</fullName>
    </submittedName>
</protein>
<keyword evidence="20" id="KW-1185">Reference proteome</keyword>
<evidence type="ECO:0000256" key="13">
    <source>
        <dbReference type="ARBA" id="ARBA00047951"/>
    </source>
</evidence>
<evidence type="ECO:0000256" key="17">
    <source>
        <dbReference type="SAM" id="Phobius"/>
    </source>
</evidence>
<name>A0A6P8EI68_PUNGR</name>
<reference evidence="20" key="1">
    <citation type="journal article" date="2020" name="Plant Biotechnol. J.">
        <title>The pomegranate (Punica granatum L.) draft genome dissects genetic divergence between soft- and hard-seeded cultivars.</title>
        <authorList>
            <person name="Luo X."/>
            <person name="Li H."/>
            <person name="Wu Z."/>
            <person name="Yao W."/>
            <person name="Zhao P."/>
            <person name="Cao D."/>
            <person name="Yu H."/>
            <person name="Li K."/>
            <person name="Poudel K."/>
            <person name="Zhao D."/>
            <person name="Zhang F."/>
            <person name="Xia X."/>
            <person name="Chen L."/>
            <person name="Wang Q."/>
            <person name="Jing D."/>
            <person name="Cao S."/>
        </authorList>
    </citation>
    <scope>NUCLEOTIDE SEQUENCE [LARGE SCALE GENOMIC DNA]</scope>
    <source>
        <strain evidence="20">cv. Tunisia</strain>
    </source>
</reference>
<evidence type="ECO:0000256" key="5">
    <source>
        <dbReference type="ARBA" id="ARBA00022729"/>
    </source>
</evidence>
<evidence type="ECO:0000259" key="19">
    <source>
        <dbReference type="PROSITE" id="PS50011"/>
    </source>
</evidence>
<dbReference type="GeneID" id="116214807"/>
<feature type="binding site" evidence="15">
    <location>
        <position position="364"/>
    </location>
    <ligand>
        <name>ATP</name>
        <dbReference type="ChEBI" id="CHEBI:30616"/>
    </ligand>
</feature>
<evidence type="ECO:0000256" key="9">
    <source>
        <dbReference type="ARBA" id="ARBA00022989"/>
    </source>
</evidence>
<dbReference type="PROSITE" id="PS50011">
    <property type="entry name" value="PROTEIN_KINASE_DOM"/>
    <property type="match status" value="1"/>
</dbReference>
<keyword evidence="6 15" id="KW-0547">Nucleotide-binding</keyword>
<evidence type="ECO:0000256" key="12">
    <source>
        <dbReference type="ARBA" id="ARBA00047558"/>
    </source>
</evidence>
<feature type="region of interest" description="Disordered" evidence="16">
    <location>
        <begin position="626"/>
        <end position="705"/>
    </location>
</feature>
<keyword evidence="2" id="KW-0723">Serine/threonine-protein kinase</keyword>
<dbReference type="PROSITE" id="PS00107">
    <property type="entry name" value="PROTEIN_KINASE_ATP"/>
    <property type="match status" value="1"/>
</dbReference>
<dbReference type="GO" id="GO:0005886">
    <property type="term" value="C:plasma membrane"/>
    <property type="evidence" value="ECO:0007669"/>
    <property type="project" value="UniProtKB-ARBA"/>
</dbReference>
<keyword evidence="5 18" id="KW-0732">Signal</keyword>
<dbReference type="Gene3D" id="2.10.25.10">
    <property type="entry name" value="Laminin"/>
    <property type="match status" value="1"/>
</dbReference>
<dbReference type="SUPFAM" id="SSF56112">
    <property type="entry name" value="Protein kinase-like (PK-like)"/>
    <property type="match status" value="1"/>
</dbReference>
<dbReference type="PROSITE" id="PS00108">
    <property type="entry name" value="PROTEIN_KINASE_ST"/>
    <property type="match status" value="1"/>
</dbReference>
<evidence type="ECO:0000256" key="15">
    <source>
        <dbReference type="PROSITE-ProRule" id="PRU10141"/>
    </source>
</evidence>
<dbReference type="Pfam" id="PF00069">
    <property type="entry name" value="Pkinase"/>
    <property type="match status" value="1"/>
</dbReference>
<dbReference type="InterPro" id="IPR017441">
    <property type="entry name" value="Protein_kinase_ATP_BS"/>
</dbReference>
<evidence type="ECO:0000256" key="3">
    <source>
        <dbReference type="ARBA" id="ARBA00022679"/>
    </source>
</evidence>
<evidence type="ECO:0000256" key="6">
    <source>
        <dbReference type="ARBA" id="ARBA00022741"/>
    </source>
</evidence>
<comment type="function">
    <text evidence="14">Serine/threonine-protein kinase that may function as a signaling receptor of extracellular matrix component.</text>
</comment>
<dbReference type="GO" id="GO:0005524">
    <property type="term" value="F:ATP binding"/>
    <property type="evidence" value="ECO:0007669"/>
    <property type="project" value="UniProtKB-UniRule"/>
</dbReference>
<accession>A0A6P8EI68</accession>
<dbReference type="Gene3D" id="1.10.510.10">
    <property type="entry name" value="Transferase(Phosphotransferase) domain 1"/>
    <property type="match status" value="1"/>
</dbReference>
<evidence type="ECO:0000256" key="2">
    <source>
        <dbReference type="ARBA" id="ARBA00022527"/>
    </source>
</evidence>
<dbReference type="RefSeq" id="XP_031406144.1">
    <property type="nucleotide sequence ID" value="XM_031550284.1"/>
</dbReference>
<keyword evidence="9 17" id="KW-1133">Transmembrane helix</keyword>
<reference evidence="21" key="2">
    <citation type="submission" date="2025-08" db="UniProtKB">
        <authorList>
            <consortium name="RefSeq"/>
        </authorList>
    </citation>
    <scope>IDENTIFICATION</scope>
    <source>
        <tissue evidence="21">Leaf</tissue>
    </source>
</reference>
<feature type="compositionally biased region" description="Polar residues" evidence="16">
    <location>
        <begin position="645"/>
        <end position="657"/>
    </location>
</feature>
<keyword evidence="4 17" id="KW-0812">Transmembrane</keyword>
<dbReference type="PANTHER" id="PTHR46008">
    <property type="entry name" value="LEAF RUST 10 DISEASE-RESISTANCE LOCUS RECEPTOR-LIKE PROTEIN KINASE-LIKE 1.4"/>
    <property type="match status" value="1"/>
</dbReference>
<sequence>MIISSPPVPIFVAVLVTLQVVIAIAHAIPANCSRTCSGHDGRPSPSIQYPFGFSPGCPIQLNCTPDGNASIGGFPVLAITSDTITVTIVAQCDRPISIVQRLYGPHFAPTSKNAILLNNCSSRSSVACPLPSAMARTHFESICAGGTNSSMSCYSEQGRNSTAEFIDLKGLRGLKCQYLLSGILAESISNDSMSLDVQMIQLGWWLDGDCKCDKKAACRNISAPDKRRGFRCRCRDGYVGDGFADGIGCHKESSACNPAKYLSGQCGGTTRVIVLIGGLVVGAFIMISLGLICCVLRRRRRMRSLYSTKRRLTEVTGGCTIPIYPYKEIERATNHFSEKHRLGNGAYGTVYAGKLHGEEWVAIKRIRHRDMDSIEQVMNEIRLLSSVSHPHLVRLLGCSIEQGEQILMYEFMPNGTLREHLQRERGDGLPWPARLKIAMETAQAIAHLHSAEPPIYHRDIKSSNILLDYDFKSKVADFGLSRLGMPENSHISTAPQGTPGYLDPQYHQNFHLSDKSDVYSFGVVLVEIITSLKVIDFTRHQDEVNLAALAIDRIARGLMDEIIDPLLEPNKDAWTLSSIRKVAELAFRCLAFQQDMRPLMVEVAAELDQIRLSRWSPSEAVNNCRTSSEVSSSCSSSTSRKPLSGTMNSTEQQSNDKATPKTRVGSINSVESIAVTENSPDSVHDSWLSEESSPSSNSLLNSVIQ</sequence>
<dbReference type="InterPro" id="IPR000719">
    <property type="entry name" value="Prot_kinase_dom"/>
</dbReference>
<keyword evidence="11" id="KW-0325">Glycoprotein</keyword>
<keyword evidence="8 15" id="KW-0067">ATP-binding</keyword>
<dbReference type="SMART" id="SM00220">
    <property type="entry name" value="S_TKc"/>
    <property type="match status" value="1"/>
</dbReference>
<evidence type="ECO:0000256" key="8">
    <source>
        <dbReference type="ARBA" id="ARBA00022840"/>
    </source>
</evidence>
<proteinExistence type="predicted"/>
<dbReference type="GO" id="GO:0004674">
    <property type="term" value="F:protein serine/threonine kinase activity"/>
    <property type="evidence" value="ECO:0007669"/>
    <property type="project" value="UniProtKB-KW"/>
</dbReference>
<evidence type="ECO:0000256" key="16">
    <source>
        <dbReference type="SAM" id="MobiDB-lite"/>
    </source>
</evidence>
<comment type="catalytic activity">
    <reaction evidence="13">
        <text>L-threonyl-[protein] + ATP = O-phospho-L-threonyl-[protein] + ADP + H(+)</text>
        <dbReference type="Rhea" id="RHEA:46608"/>
        <dbReference type="Rhea" id="RHEA-COMP:11060"/>
        <dbReference type="Rhea" id="RHEA-COMP:11605"/>
        <dbReference type="ChEBI" id="CHEBI:15378"/>
        <dbReference type="ChEBI" id="CHEBI:30013"/>
        <dbReference type="ChEBI" id="CHEBI:30616"/>
        <dbReference type="ChEBI" id="CHEBI:61977"/>
        <dbReference type="ChEBI" id="CHEBI:456216"/>
    </reaction>
</comment>
<feature type="domain" description="Protein kinase" evidence="19">
    <location>
        <begin position="336"/>
        <end position="612"/>
    </location>
</feature>
<gene>
    <name evidence="21" type="primary">LOC116214807</name>
</gene>
<evidence type="ECO:0000256" key="18">
    <source>
        <dbReference type="SAM" id="SignalP"/>
    </source>
</evidence>
<dbReference type="FunFam" id="1.10.510.10:FF:000161">
    <property type="entry name" value="Wall-associated receptor kinase-like 20"/>
    <property type="match status" value="1"/>
</dbReference>